<dbReference type="PANTHER" id="PTHR45940:SF6">
    <property type="entry name" value="WUSCHEL-RELATED HOMEOBOX 2"/>
    <property type="match status" value="1"/>
</dbReference>
<accession>A0A8K0MQH5</accession>
<dbReference type="SUPFAM" id="SSF46689">
    <property type="entry name" value="Homeodomain-like"/>
    <property type="match status" value="1"/>
</dbReference>
<evidence type="ECO:0000259" key="12">
    <source>
        <dbReference type="PROSITE" id="PS50071"/>
    </source>
</evidence>
<name>A0A8K0MQH5_9ROSA</name>
<dbReference type="InterPro" id="IPR044555">
    <property type="entry name" value="WUSCHEL-like"/>
</dbReference>
<proteinExistence type="inferred from homology"/>
<evidence type="ECO:0000313" key="13">
    <source>
        <dbReference type="EMBL" id="KAF3453890.1"/>
    </source>
</evidence>
<evidence type="ECO:0000256" key="11">
    <source>
        <dbReference type="SAM" id="MobiDB-lite"/>
    </source>
</evidence>
<keyword evidence="14" id="KW-1185">Reference proteome</keyword>
<evidence type="ECO:0000256" key="6">
    <source>
        <dbReference type="ARBA" id="ARBA00023163"/>
    </source>
</evidence>
<evidence type="ECO:0000256" key="5">
    <source>
        <dbReference type="ARBA" id="ARBA00023155"/>
    </source>
</evidence>
<evidence type="ECO:0000313" key="14">
    <source>
        <dbReference type="Proteomes" id="UP000796880"/>
    </source>
</evidence>
<dbReference type="Gene3D" id="1.10.10.60">
    <property type="entry name" value="Homeodomain-like"/>
    <property type="match status" value="1"/>
</dbReference>
<dbReference type="AlphaFoldDB" id="A0A8K0MQH5"/>
<keyword evidence="4 9" id="KW-0238">DNA-binding</keyword>
<dbReference type="InterPro" id="IPR001356">
    <property type="entry name" value="HD"/>
</dbReference>
<feature type="compositionally biased region" description="Low complexity" evidence="11">
    <location>
        <begin position="224"/>
        <end position="238"/>
    </location>
</feature>
<evidence type="ECO:0000256" key="9">
    <source>
        <dbReference type="PROSITE-ProRule" id="PRU00108"/>
    </source>
</evidence>
<feature type="DNA-binding region" description="Homeobox" evidence="9">
    <location>
        <begin position="20"/>
        <end position="84"/>
    </location>
</feature>
<feature type="region of interest" description="Disordered" evidence="11">
    <location>
        <begin position="215"/>
        <end position="250"/>
    </location>
</feature>
<evidence type="ECO:0000256" key="8">
    <source>
        <dbReference type="ARBA" id="ARBA00024040"/>
    </source>
</evidence>
<dbReference type="GO" id="GO:0005634">
    <property type="term" value="C:nucleus"/>
    <property type="evidence" value="ECO:0007669"/>
    <property type="project" value="UniProtKB-SubCell"/>
</dbReference>
<comment type="caution">
    <text evidence="13">The sequence shown here is derived from an EMBL/GenBank/DDBJ whole genome shotgun (WGS) entry which is preliminary data.</text>
</comment>
<dbReference type="PROSITE" id="PS50071">
    <property type="entry name" value="HOMEOBOX_2"/>
    <property type="match status" value="1"/>
</dbReference>
<keyword evidence="7 9" id="KW-0539">Nucleus</keyword>
<dbReference type="PANTHER" id="PTHR45940">
    <property type="entry name" value="WUSCHEL-RELATED HOMEOBOX 1-RELATED"/>
    <property type="match status" value="1"/>
</dbReference>
<keyword evidence="3" id="KW-0805">Transcription regulation</keyword>
<gene>
    <name evidence="13" type="ORF">FNV43_RR04331</name>
</gene>
<evidence type="ECO:0000256" key="4">
    <source>
        <dbReference type="ARBA" id="ARBA00023125"/>
    </source>
</evidence>
<dbReference type="OrthoDB" id="1896656at2759"/>
<keyword evidence="6" id="KW-0804">Transcription</keyword>
<comment type="similarity">
    <text evidence="8">Belongs to the WUS homeobox family.</text>
</comment>
<dbReference type="Pfam" id="PF00046">
    <property type="entry name" value="Homeodomain"/>
    <property type="match status" value="1"/>
</dbReference>
<dbReference type="GO" id="GO:0099402">
    <property type="term" value="P:plant organ development"/>
    <property type="evidence" value="ECO:0007669"/>
    <property type="project" value="InterPro"/>
</dbReference>
<feature type="domain" description="Homeobox" evidence="12">
    <location>
        <begin position="18"/>
        <end position="83"/>
    </location>
</feature>
<evidence type="ECO:0000256" key="2">
    <source>
        <dbReference type="ARBA" id="ARBA00022473"/>
    </source>
</evidence>
<dbReference type="GO" id="GO:0003700">
    <property type="term" value="F:DNA-binding transcription factor activity"/>
    <property type="evidence" value="ECO:0007669"/>
    <property type="project" value="InterPro"/>
</dbReference>
<dbReference type="InterPro" id="IPR009057">
    <property type="entry name" value="Homeodomain-like_sf"/>
</dbReference>
<dbReference type="GO" id="GO:0003677">
    <property type="term" value="F:DNA binding"/>
    <property type="evidence" value="ECO:0007669"/>
    <property type="project" value="UniProtKB-UniRule"/>
</dbReference>
<dbReference type="Proteomes" id="UP000796880">
    <property type="component" value="Unassembled WGS sequence"/>
</dbReference>
<dbReference type="FunFam" id="1.10.10.60:FF:000146">
    <property type="entry name" value="WUSCHEL-related homeobox 4"/>
    <property type="match status" value="1"/>
</dbReference>
<sequence>MESDHNIVDNGSTGGSGGTPASSRWNPTKEQITMLENLYMQGIRTPSADQIQQITSRLRPFGHIEGKNVFYWFQNHKARQRQKQKQESLAYVNRFIHRTTTHPIFPTHSCSHVVCGPYYVPVQSEIVYSPHYHNHHHYPKVAVSGGIRRRPSRTQKMEKLRTNEAYLPQGSHTAASGHYGDEGLTNRSIMISNSNNQETLALFPLRPTGILQGRQGQNPCGLFAETTPTRSSTPSSSSEAEESQAGDQQHFYNFFSAEQSFCDARTTATTS</sequence>
<comment type="subcellular location">
    <subcellularLocation>
        <location evidence="1 9 10">Nucleus</location>
    </subcellularLocation>
</comment>
<keyword evidence="2" id="KW-0217">Developmental protein</keyword>
<evidence type="ECO:0000256" key="10">
    <source>
        <dbReference type="RuleBase" id="RU000682"/>
    </source>
</evidence>
<evidence type="ECO:0000256" key="7">
    <source>
        <dbReference type="ARBA" id="ARBA00023242"/>
    </source>
</evidence>
<feature type="region of interest" description="Disordered" evidence="11">
    <location>
        <begin position="1"/>
        <end position="26"/>
    </location>
</feature>
<protein>
    <recommendedName>
        <fullName evidence="12">Homeobox domain-containing protein</fullName>
    </recommendedName>
</protein>
<dbReference type="CDD" id="cd00086">
    <property type="entry name" value="homeodomain"/>
    <property type="match status" value="1"/>
</dbReference>
<keyword evidence="5 9" id="KW-0371">Homeobox</keyword>
<evidence type="ECO:0000256" key="1">
    <source>
        <dbReference type="ARBA" id="ARBA00004123"/>
    </source>
</evidence>
<dbReference type="EMBL" id="VOIH02000002">
    <property type="protein sequence ID" value="KAF3453890.1"/>
    <property type="molecule type" value="Genomic_DNA"/>
</dbReference>
<organism evidence="13 14">
    <name type="scientific">Rhamnella rubrinervis</name>
    <dbReference type="NCBI Taxonomy" id="2594499"/>
    <lineage>
        <taxon>Eukaryota</taxon>
        <taxon>Viridiplantae</taxon>
        <taxon>Streptophyta</taxon>
        <taxon>Embryophyta</taxon>
        <taxon>Tracheophyta</taxon>
        <taxon>Spermatophyta</taxon>
        <taxon>Magnoliopsida</taxon>
        <taxon>eudicotyledons</taxon>
        <taxon>Gunneridae</taxon>
        <taxon>Pentapetalae</taxon>
        <taxon>rosids</taxon>
        <taxon>fabids</taxon>
        <taxon>Rosales</taxon>
        <taxon>Rhamnaceae</taxon>
        <taxon>rhamnoid group</taxon>
        <taxon>Rhamneae</taxon>
        <taxon>Rhamnella</taxon>
    </lineage>
</organism>
<reference evidence="13" key="1">
    <citation type="submission" date="2020-03" db="EMBL/GenBank/DDBJ databases">
        <title>A high-quality chromosome-level genome assembly of a woody plant with both climbing and erect habits, Rhamnella rubrinervis.</title>
        <authorList>
            <person name="Lu Z."/>
            <person name="Yang Y."/>
            <person name="Zhu X."/>
            <person name="Sun Y."/>
        </authorList>
    </citation>
    <scope>NUCLEOTIDE SEQUENCE</scope>
    <source>
        <strain evidence="13">BYM</strain>
        <tissue evidence="13">Leaf</tissue>
    </source>
</reference>
<evidence type="ECO:0000256" key="3">
    <source>
        <dbReference type="ARBA" id="ARBA00023015"/>
    </source>
</evidence>
<dbReference type="SMART" id="SM00389">
    <property type="entry name" value="HOX"/>
    <property type="match status" value="1"/>
</dbReference>